<comment type="similarity">
    <text evidence="2">Belongs to the two pore domain potassium channel (TC 1.A.1.7) family.</text>
</comment>
<dbReference type="GO" id="GO:0022841">
    <property type="term" value="F:potassium ion leak channel activity"/>
    <property type="evidence" value="ECO:0007669"/>
    <property type="project" value="TreeGrafter"/>
</dbReference>
<dbReference type="AlphaFoldDB" id="A0A6A2YLR1"/>
<evidence type="ECO:0000313" key="12">
    <source>
        <dbReference type="Proteomes" id="UP000436088"/>
    </source>
</evidence>
<evidence type="ECO:0000256" key="6">
    <source>
        <dbReference type="ARBA" id="ARBA00023065"/>
    </source>
</evidence>
<evidence type="ECO:0000256" key="9">
    <source>
        <dbReference type="SAM" id="Phobius"/>
    </source>
</evidence>
<dbReference type="GO" id="GO:0005774">
    <property type="term" value="C:vacuolar membrane"/>
    <property type="evidence" value="ECO:0007669"/>
    <property type="project" value="UniProtKB-ARBA"/>
</dbReference>
<dbReference type="GO" id="GO:0015271">
    <property type="term" value="F:outward rectifier potassium channel activity"/>
    <property type="evidence" value="ECO:0007669"/>
    <property type="project" value="TreeGrafter"/>
</dbReference>
<evidence type="ECO:0000256" key="3">
    <source>
        <dbReference type="ARBA" id="ARBA00022448"/>
    </source>
</evidence>
<feature type="domain" description="Potassium channel" evidence="10">
    <location>
        <begin position="193"/>
        <end position="228"/>
    </location>
</feature>
<keyword evidence="7 9" id="KW-0472">Membrane</keyword>
<keyword evidence="6" id="KW-0406">Ion transport</keyword>
<reference evidence="11" key="1">
    <citation type="submission" date="2019-09" db="EMBL/GenBank/DDBJ databases">
        <title>Draft genome information of white flower Hibiscus syriacus.</title>
        <authorList>
            <person name="Kim Y.-M."/>
        </authorList>
    </citation>
    <scope>NUCLEOTIDE SEQUENCE [LARGE SCALE GENOMIC DNA]</scope>
    <source>
        <strain evidence="11">YM2019G1</strain>
    </source>
</reference>
<dbReference type="InterPro" id="IPR003280">
    <property type="entry name" value="2pore_dom_K_chnl"/>
</dbReference>
<keyword evidence="4 9" id="KW-0812">Transmembrane</keyword>
<evidence type="ECO:0000313" key="11">
    <source>
        <dbReference type="EMBL" id="KAE8680272.1"/>
    </source>
</evidence>
<dbReference type="InterPro" id="IPR013099">
    <property type="entry name" value="K_chnl_dom"/>
</dbReference>
<dbReference type="GO" id="GO:0030322">
    <property type="term" value="P:stabilization of membrane potential"/>
    <property type="evidence" value="ECO:0007669"/>
    <property type="project" value="TreeGrafter"/>
</dbReference>
<keyword evidence="8 11" id="KW-0407">Ion channel</keyword>
<feature type="transmembrane region" description="Helical" evidence="9">
    <location>
        <begin position="182"/>
        <end position="201"/>
    </location>
</feature>
<proteinExistence type="inferred from homology"/>
<sequence>MLDCFYSIESMTSNNAKQAKLTNDEHAPEKRSFRGSKTTSVAAKCAPPYTLGSAIPDLKWLRMYFGVYLTIGTISFYALKDDIGGKKTNDFVDSLYYCVTTMTTVGNGDLFPYSFDVRVVSSIFVTVGMFLFGIAVKIAAKYLVVKQQMVMVNALRTARKISPVEALKDIDSLKINYNKVKISLMAMGGRFVLGILVLLTVEGMDFFDCIYCAVATMTTTGFGDETFQKVYTDVETRKLAKRVIASNFAARKDLEATNCIEDHKAFG</sequence>
<keyword evidence="12" id="KW-1185">Reference proteome</keyword>
<evidence type="ECO:0000256" key="1">
    <source>
        <dbReference type="ARBA" id="ARBA00004141"/>
    </source>
</evidence>
<comment type="subcellular location">
    <subcellularLocation>
        <location evidence="1">Membrane</location>
        <topology evidence="1">Multi-pass membrane protein</topology>
    </subcellularLocation>
</comment>
<evidence type="ECO:0000256" key="2">
    <source>
        <dbReference type="ARBA" id="ARBA00010159"/>
    </source>
</evidence>
<organism evidence="11 12">
    <name type="scientific">Hibiscus syriacus</name>
    <name type="common">Rose of Sharon</name>
    <dbReference type="NCBI Taxonomy" id="106335"/>
    <lineage>
        <taxon>Eukaryota</taxon>
        <taxon>Viridiplantae</taxon>
        <taxon>Streptophyta</taxon>
        <taxon>Embryophyta</taxon>
        <taxon>Tracheophyta</taxon>
        <taxon>Spermatophyta</taxon>
        <taxon>Magnoliopsida</taxon>
        <taxon>eudicotyledons</taxon>
        <taxon>Gunneridae</taxon>
        <taxon>Pentapetalae</taxon>
        <taxon>rosids</taxon>
        <taxon>malvids</taxon>
        <taxon>Malvales</taxon>
        <taxon>Malvaceae</taxon>
        <taxon>Malvoideae</taxon>
        <taxon>Hibiscus</taxon>
    </lineage>
</organism>
<evidence type="ECO:0000256" key="4">
    <source>
        <dbReference type="ARBA" id="ARBA00022692"/>
    </source>
</evidence>
<protein>
    <submittedName>
        <fullName evidence="11">Calcium-activated outward-rectifying potassium channel 1 isoform 1</fullName>
    </submittedName>
</protein>
<name>A0A6A2YLR1_HIBSY</name>
<gene>
    <name evidence="11" type="ORF">F3Y22_tig00111392pilonHSYRG00568</name>
</gene>
<comment type="caution">
    <text evidence="11">The sequence shown here is derived from an EMBL/GenBank/DDBJ whole genome shotgun (WGS) entry which is preliminary data.</text>
</comment>
<keyword evidence="3" id="KW-0813">Transport</keyword>
<evidence type="ECO:0000256" key="5">
    <source>
        <dbReference type="ARBA" id="ARBA00022989"/>
    </source>
</evidence>
<dbReference type="SUPFAM" id="SSF81324">
    <property type="entry name" value="Voltage-gated potassium channels"/>
    <property type="match status" value="2"/>
</dbReference>
<dbReference type="PANTHER" id="PTHR11003">
    <property type="entry name" value="POTASSIUM CHANNEL, SUBFAMILY K"/>
    <property type="match status" value="1"/>
</dbReference>
<dbReference type="GO" id="GO:0005886">
    <property type="term" value="C:plasma membrane"/>
    <property type="evidence" value="ECO:0007669"/>
    <property type="project" value="TreeGrafter"/>
</dbReference>
<dbReference type="EMBL" id="VEPZ02001327">
    <property type="protein sequence ID" value="KAE8680272.1"/>
    <property type="molecule type" value="Genomic_DNA"/>
</dbReference>
<evidence type="ECO:0000259" key="10">
    <source>
        <dbReference type="Pfam" id="PF07885"/>
    </source>
</evidence>
<feature type="transmembrane region" description="Helical" evidence="9">
    <location>
        <begin position="61"/>
        <end position="79"/>
    </location>
</feature>
<dbReference type="PANTHER" id="PTHR11003:SF334">
    <property type="entry name" value="FI03418P"/>
    <property type="match status" value="1"/>
</dbReference>
<evidence type="ECO:0000256" key="8">
    <source>
        <dbReference type="ARBA" id="ARBA00023303"/>
    </source>
</evidence>
<accession>A0A6A2YLR1</accession>
<dbReference type="Proteomes" id="UP000436088">
    <property type="component" value="Unassembled WGS sequence"/>
</dbReference>
<feature type="transmembrane region" description="Helical" evidence="9">
    <location>
        <begin position="119"/>
        <end position="140"/>
    </location>
</feature>
<keyword evidence="5 9" id="KW-1133">Transmembrane helix</keyword>
<feature type="domain" description="Potassium channel" evidence="10">
    <location>
        <begin position="65"/>
        <end position="143"/>
    </location>
</feature>
<dbReference type="Gene3D" id="1.10.287.70">
    <property type="match status" value="2"/>
</dbReference>
<dbReference type="Pfam" id="PF07885">
    <property type="entry name" value="Ion_trans_2"/>
    <property type="match status" value="2"/>
</dbReference>
<evidence type="ECO:0000256" key="7">
    <source>
        <dbReference type="ARBA" id="ARBA00023136"/>
    </source>
</evidence>